<evidence type="ECO:0000259" key="5">
    <source>
        <dbReference type="SMART" id="SM00382"/>
    </source>
</evidence>
<dbReference type="Pfam" id="PF00004">
    <property type="entry name" value="AAA"/>
    <property type="match status" value="1"/>
</dbReference>
<dbReference type="InterPro" id="IPR050238">
    <property type="entry name" value="DNA_Rep/Repair_Clamp_Loader"/>
</dbReference>
<keyword evidence="4" id="KW-0067">ATP-binding</keyword>
<feature type="non-terminal residue" evidence="6">
    <location>
        <position position="325"/>
    </location>
</feature>
<dbReference type="InterPro" id="IPR003959">
    <property type="entry name" value="ATPase_AAA_core"/>
</dbReference>
<dbReference type="SUPFAM" id="SSF52540">
    <property type="entry name" value="P-loop containing nucleoside triphosphate hydrolases"/>
    <property type="match status" value="1"/>
</dbReference>
<dbReference type="Gene3D" id="1.10.8.60">
    <property type="match status" value="1"/>
</dbReference>
<dbReference type="GO" id="GO:0003689">
    <property type="term" value="F:DNA clamp loader activity"/>
    <property type="evidence" value="ECO:0007669"/>
    <property type="project" value="TreeGrafter"/>
</dbReference>
<keyword evidence="2" id="KW-0235">DNA replication</keyword>
<name>A0A1E3NDN1_9ASCO</name>
<dbReference type="GO" id="GO:0031391">
    <property type="term" value="C:Elg1 RFC-like complex"/>
    <property type="evidence" value="ECO:0007669"/>
    <property type="project" value="TreeGrafter"/>
</dbReference>
<comment type="similarity">
    <text evidence="1">Belongs to the activator 1 small subunits family.</text>
</comment>
<reference evidence="6 7" key="1">
    <citation type="journal article" date="2016" name="Proc. Natl. Acad. Sci. U.S.A.">
        <title>Comparative genomics of biotechnologically important yeasts.</title>
        <authorList>
            <person name="Riley R."/>
            <person name="Haridas S."/>
            <person name="Wolfe K.H."/>
            <person name="Lopes M.R."/>
            <person name="Hittinger C.T."/>
            <person name="Goeker M."/>
            <person name="Salamov A.A."/>
            <person name="Wisecaver J.H."/>
            <person name="Long T.M."/>
            <person name="Calvey C.H."/>
            <person name="Aerts A.L."/>
            <person name="Barry K.W."/>
            <person name="Choi C."/>
            <person name="Clum A."/>
            <person name="Coughlan A.Y."/>
            <person name="Deshpande S."/>
            <person name="Douglass A.P."/>
            <person name="Hanson S.J."/>
            <person name="Klenk H.-P."/>
            <person name="LaButti K.M."/>
            <person name="Lapidus A."/>
            <person name="Lindquist E.A."/>
            <person name="Lipzen A.M."/>
            <person name="Meier-Kolthoff J.P."/>
            <person name="Ohm R.A."/>
            <person name="Otillar R.P."/>
            <person name="Pangilinan J.L."/>
            <person name="Peng Y."/>
            <person name="Rokas A."/>
            <person name="Rosa C.A."/>
            <person name="Scheuner C."/>
            <person name="Sibirny A.A."/>
            <person name="Slot J.C."/>
            <person name="Stielow J.B."/>
            <person name="Sun H."/>
            <person name="Kurtzman C.P."/>
            <person name="Blackwell M."/>
            <person name="Grigoriev I.V."/>
            <person name="Jeffries T.W."/>
        </authorList>
    </citation>
    <scope>NUCLEOTIDE SEQUENCE [LARGE SCALE GENOMIC DNA]</scope>
    <source>
        <strain evidence="6 7">NRRL Y-2026</strain>
    </source>
</reference>
<keyword evidence="7" id="KW-1185">Reference proteome</keyword>
<evidence type="ECO:0000256" key="4">
    <source>
        <dbReference type="ARBA" id="ARBA00022840"/>
    </source>
</evidence>
<dbReference type="GO" id="GO:0005663">
    <property type="term" value="C:DNA replication factor C complex"/>
    <property type="evidence" value="ECO:0007669"/>
    <property type="project" value="TreeGrafter"/>
</dbReference>
<dbReference type="Proteomes" id="UP000094455">
    <property type="component" value="Unassembled WGS sequence"/>
</dbReference>
<dbReference type="Gene3D" id="3.40.50.300">
    <property type="entry name" value="P-loop containing nucleotide triphosphate hydrolases"/>
    <property type="match status" value="1"/>
</dbReference>
<dbReference type="CDD" id="cd00009">
    <property type="entry name" value="AAA"/>
    <property type="match status" value="1"/>
</dbReference>
<dbReference type="GeneID" id="30178940"/>
<accession>A0A1E3NDN1</accession>
<feature type="non-terminal residue" evidence="6">
    <location>
        <position position="1"/>
    </location>
</feature>
<sequence>LHLELPWVEKYRPQKLGDVVGNTETIQALRRIAQDGNVPHLILSGTPGIGKTTAVLCLARELLGGDGRLLKEAVLELNASDDRGIDVVRNMIKTFAQKKVTLPHNRHKMVILDEADSITASAQQALRRTMEIYSNSTRFVFCCNQSSKIIEPLQSRCSILRFNRLRDEDVLLVLKRILHHEHVHTYTDDGLGALIFTCDGDMRQAVNNLQSVYYGFGLVSSDNVFKLVDMPNPLVVRRMLTDALRGHVDAALAVLRDLCGKGYSALDIVNVCFRVCKTIGGDGVDGGRQLEVLRRVGECQMRVVEGVGSYLQLSGMVVGVAGVEG</sequence>
<dbReference type="SMART" id="SM00382">
    <property type="entry name" value="AAA"/>
    <property type="match status" value="1"/>
</dbReference>
<organism evidence="6 7">
    <name type="scientific">Pichia membranifaciens NRRL Y-2026</name>
    <dbReference type="NCBI Taxonomy" id="763406"/>
    <lineage>
        <taxon>Eukaryota</taxon>
        <taxon>Fungi</taxon>
        <taxon>Dikarya</taxon>
        <taxon>Ascomycota</taxon>
        <taxon>Saccharomycotina</taxon>
        <taxon>Pichiomycetes</taxon>
        <taxon>Pichiales</taxon>
        <taxon>Pichiaceae</taxon>
        <taxon>Pichia</taxon>
    </lineage>
</organism>
<dbReference type="GO" id="GO:0003677">
    <property type="term" value="F:DNA binding"/>
    <property type="evidence" value="ECO:0007669"/>
    <property type="project" value="InterPro"/>
</dbReference>
<evidence type="ECO:0000313" key="6">
    <source>
        <dbReference type="EMBL" id="ODQ44245.1"/>
    </source>
</evidence>
<dbReference type="PANTHER" id="PTHR11669:SF5">
    <property type="entry name" value="REPLICATION FACTOR C SUBUNIT 2"/>
    <property type="match status" value="1"/>
</dbReference>
<evidence type="ECO:0000256" key="3">
    <source>
        <dbReference type="ARBA" id="ARBA00022741"/>
    </source>
</evidence>
<evidence type="ECO:0000256" key="1">
    <source>
        <dbReference type="ARBA" id="ARBA00005378"/>
    </source>
</evidence>
<dbReference type="GO" id="GO:0005524">
    <property type="term" value="F:ATP binding"/>
    <property type="evidence" value="ECO:0007669"/>
    <property type="project" value="UniProtKB-KW"/>
</dbReference>
<evidence type="ECO:0000256" key="2">
    <source>
        <dbReference type="ARBA" id="ARBA00022705"/>
    </source>
</evidence>
<dbReference type="SUPFAM" id="SSF48019">
    <property type="entry name" value="post-AAA+ oligomerization domain-like"/>
    <property type="match status" value="1"/>
</dbReference>
<dbReference type="STRING" id="763406.A0A1E3NDN1"/>
<dbReference type="InterPro" id="IPR027417">
    <property type="entry name" value="P-loop_NTPase"/>
</dbReference>
<dbReference type="GO" id="GO:0006281">
    <property type="term" value="P:DNA repair"/>
    <property type="evidence" value="ECO:0007669"/>
    <property type="project" value="TreeGrafter"/>
</dbReference>
<dbReference type="GO" id="GO:0031390">
    <property type="term" value="C:Ctf18 RFC-like complex"/>
    <property type="evidence" value="ECO:0007669"/>
    <property type="project" value="TreeGrafter"/>
</dbReference>
<dbReference type="PANTHER" id="PTHR11669">
    <property type="entry name" value="REPLICATION FACTOR C / DNA POLYMERASE III GAMMA-TAU SUBUNIT"/>
    <property type="match status" value="1"/>
</dbReference>
<keyword evidence="3" id="KW-0547">Nucleotide-binding</keyword>
<dbReference type="InterPro" id="IPR047854">
    <property type="entry name" value="RFC_lid"/>
</dbReference>
<dbReference type="NCBIfam" id="NF001679">
    <property type="entry name" value="PRK00440.1"/>
    <property type="match status" value="1"/>
</dbReference>
<dbReference type="FunFam" id="1.10.8.60:FF:000012">
    <property type="entry name" value="Replication factor C subunit 4"/>
    <property type="match status" value="1"/>
</dbReference>
<dbReference type="InterPro" id="IPR013748">
    <property type="entry name" value="Rep_factorC_C"/>
</dbReference>
<dbReference type="OrthoDB" id="4199794at2759"/>
<dbReference type="InterPro" id="IPR003593">
    <property type="entry name" value="AAA+_ATPase"/>
</dbReference>
<evidence type="ECO:0000313" key="7">
    <source>
        <dbReference type="Proteomes" id="UP000094455"/>
    </source>
</evidence>
<dbReference type="Gene3D" id="1.20.272.10">
    <property type="match status" value="1"/>
</dbReference>
<feature type="domain" description="AAA+ ATPase" evidence="5">
    <location>
        <begin position="37"/>
        <end position="172"/>
    </location>
</feature>
<dbReference type="AlphaFoldDB" id="A0A1E3NDN1"/>
<protein>
    <recommendedName>
        <fullName evidence="5">AAA+ ATPase domain-containing protein</fullName>
    </recommendedName>
</protein>
<proteinExistence type="inferred from homology"/>
<dbReference type="FunFam" id="3.40.50.300:FF:003154">
    <property type="entry name" value="Serine/threonine-protein phosphatase"/>
    <property type="match status" value="1"/>
</dbReference>
<dbReference type="EMBL" id="KV454008">
    <property type="protein sequence ID" value="ODQ44245.1"/>
    <property type="molecule type" value="Genomic_DNA"/>
</dbReference>
<dbReference type="CDD" id="cd18140">
    <property type="entry name" value="HLD_clamp_RFC"/>
    <property type="match status" value="1"/>
</dbReference>
<dbReference type="RefSeq" id="XP_019015358.1">
    <property type="nucleotide sequence ID" value="XM_019162253.1"/>
</dbReference>
<dbReference type="GO" id="GO:0006271">
    <property type="term" value="P:DNA strand elongation involved in DNA replication"/>
    <property type="evidence" value="ECO:0007669"/>
    <property type="project" value="UniProtKB-ARBA"/>
</dbReference>
<dbReference type="InterPro" id="IPR008921">
    <property type="entry name" value="DNA_pol3_clamp-load_cplx_C"/>
</dbReference>
<dbReference type="GO" id="GO:0016887">
    <property type="term" value="F:ATP hydrolysis activity"/>
    <property type="evidence" value="ECO:0007669"/>
    <property type="project" value="InterPro"/>
</dbReference>
<dbReference type="Pfam" id="PF08542">
    <property type="entry name" value="Rep_fac_C"/>
    <property type="match status" value="1"/>
</dbReference>
<dbReference type="GO" id="GO:0031389">
    <property type="term" value="C:Rad17 RFC-like complex"/>
    <property type="evidence" value="ECO:0007669"/>
    <property type="project" value="TreeGrafter"/>
</dbReference>
<gene>
    <name evidence="6" type="ORF">PICMEDRAFT_22381</name>
</gene>